<evidence type="ECO:0000313" key="1">
    <source>
        <dbReference type="EMBL" id="RZC50975.1"/>
    </source>
</evidence>
<keyword evidence="2" id="KW-1185">Reference proteome</keyword>
<reference evidence="1 2" key="1">
    <citation type="journal article" date="2018" name="Science">
        <title>The opium poppy genome and morphinan production.</title>
        <authorList>
            <person name="Guo L."/>
            <person name="Winzer T."/>
            <person name="Yang X."/>
            <person name="Li Y."/>
            <person name="Ning Z."/>
            <person name="He Z."/>
            <person name="Teodor R."/>
            <person name="Lu Y."/>
            <person name="Bowser T.A."/>
            <person name="Graham I.A."/>
            <person name="Ye K."/>
        </authorList>
    </citation>
    <scope>NUCLEOTIDE SEQUENCE [LARGE SCALE GENOMIC DNA]</scope>
    <source>
        <strain evidence="2">cv. HN1</strain>
        <tissue evidence="1">Leaves</tissue>
    </source>
</reference>
<dbReference type="AlphaFoldDB" id="A0A4Y7IU67"/>
<organism evidence="1 2">
    <name type="scientific">Papaver somniferum</name>
    <name type="common">Opium poppy</name>
    <dbReference type="NCBI Taxonomy" id="3469"/>
    <lineage>
        <taxon>Eukaryota</taxon>
        <taxon>Viridiplantae</taxon>
        <taxon>Streptophyta</taxon>
        <taxon>Embryophyta</taxon>
        <taxon>Tracheophyta</taxon>
        <taxon>Spermatophyta</taxon>
        <taxon>Magnoliopsida</taxon>
        <taxon>Ranunculales</taxon>
        <taxon>Papaveraceae</taxon>
        <taxon>Papaveroideae</taxon>
        <taxon>Papaver</taxon>
    </lineage>
</organism>
<proteinExistence type="predicted"/>
<evidence type="ECO:0000313" key="2">
    <source>
        <dbReference type="Proteomes" id="UP000316621"/>
    </source>
</evidence>
<name>A0A4Y7IU67_PAPSO</name>
<dbReference type="EMBL" id="CM010716">
    <property type="protein sequence ID" value="RZC50975.1"/>
    <property type="molecule type" value="Genomic_DNA"/>
</dbReference>
<gene>
    <name evidence="1" type="ORF">C5167_019404</name>
</gene>
<dbReference type="Proteomes" id="UP000316621">
    <property type="component" value="Chromosome 2"/>
</dbReference>
<dbReference type="Gramene" id="RZC50975">
    <property type="protein sequence ID" value="RZC50975"/>
    <property type="gene ID" value="C5167_019404"/>
</dbReference>
<accession>A0A4Y7IU67</accession>
<sequence>FPPVSKTSSDGAYSLSTFARAAALSSSKFRKFRSFLLGFRIIPKLPPGLPNGLKSSFAFPSNQLIFLRICWKKFHQRSPVIIIPVLICVLRCLTMLHQNHENAAILVQHAFLYDSTEKDRLGVKDVRFLVF</sequence>
<feature type="non-terminal residue" evidence="1">
    <location>
        <position position="1"/>
    </location>
</feature>
<protein>
    <submittedName>
        <fullName evidence="1">Uncharacterized protein</fullName>
    </submittedName>
</protein>